<evidence type="ECO:0000256" key="4">
    <source>
        <dbReference type="ARBA" id="ARBA00022989"/>
    </source>
</evidence>
<dbReference type="InterPro" id="IPR050638">
    <property type="entry name" value="AA-Vitamin_Transporters"/>
</dbReference>
<evidence type="ECO:0000259" key="7">
    <source>
        <dbReference type="Pfam" id="PF00892"/>
    </source>
</evidence>
<feature type="domain" description="EamA" evidence="7">
    <location>
        <begin position="21"/>
        <end position="152"/>
    </location>
</feature>
<dbReference type="InterPro" id="IPR000620">
    <property type="entry name" value="EamA_dom"/>
</dbReference>
<evidence type="ECO:0000256" key="5">
    <source>
        <dbReference type="ARBA" id="ARBA00023136"/>
    </source>
</evidence>
<dbReference type="PANTHER" id="PTHR32322:SF2">
    <property type="entry name" value="EAMA DOMAIN-CONTAINING PROTEIN"/>
    <property type="match status" value="1"/>
</dbReference>
<comment type="similarity">
    <text evidence="2">Belongs to the EamA transporter family.</text>
</comment>
<keyword evidence="3 6" id="KW-0812">Transmembrane</keyword>
<organism evidence="8 9">
    <name type="scientific">Geochorda subterranea</name>
    <dbReference type="NCBI Taxonomy" id="3109564"/>
    <lineage>
        <taxon>Bacteria</taxon>
        <taxon>Bacillati</taxon>
        <taxon>Bacillota</taxon>
        <taxon>Limnochordia</taxon>
        <taxon>Limnochordales</taxon>
        <taxon>Geochordaceae</taxon>
        <taxon>Geochorda</taxon>
    </lineage>
</organism>
<gene>
    <name evidence="8" type="ORF">VLY81_01760</name>
</gene>
<keyword evidence="9" id="KW-1185">Reference proteome</keyword>
<feature type="transmembrane region" description="Helical" evidence="6">
    <location>
        <begin position="225"/>
        <end position="244"/>
    </location>
</feature>
<feature type="transmembrane region" description="Helical" evidence="6">
    <location>
        <begin position="138"/>
        <end position="159"/>
    </location>
</feature>
<protein>
    <submittedName>
        <fullName evidence="8">EamA family transporter</fullName>
    </submittedName>
</protein>
<feature type="transmembrane region" description="Helical" evidence="6">
    <location>
        <begin position="80"/>
        <end position="99"/>
    </location>
</feature>
<feature type="transmembrane region" description="Helical" evidence="6">
    <location>
        <begin position="165"/>
        <end position="183"/>
    </location>
</feature>
<evidence type="ECO:0000256" key="2">
    <source>
        <dbReference type="ARBA" id="ARBA00007362"/>
    </source>
</evidence>
<name>A0ABZ1BQD8_9FIRM</name>
<feature type="transmembrane region" description="Helical" evidence="6">
    <location>
        <begin position="105"/>
        <end position="126"/>
    </location>
</feature>
<dbReference type="InterPro" id="IPR037185">
    <property type="entry name" value="EmrE-like"/>
</dbReference>
<evidence type="ECO:0000256" key="6">
    <source>
        <dbReference type="SAM" id="Phobius"/>
    </source>
</evidence>
<evidence type="ECO:0000256" key="1">
    <source>
        <dbReference type="ARBA" id="ARBA00004141"/>
    </source>
</evidence>
<comment type="subcellular location">
    <subcellularLocation>
        <location evidence="1">Membrane</location>
        <topology evidence="1">Multi-pass membrane protein</topology>
    </subcellularLocation>
</comment>
<keyword evidence="5 6" id="KW-0472">Membrane</keyword>
<feature type="transmembrane region" description="Helical" evidence="6">
    <location>
        <begin position="195"/>
        <end position="213"/>
    </location>
</feature>
<feature type="transmembrane region" description="Helical" evidence="6">
    <location>
        <begin position="281"/>
        <end position="300"/>
    </location>
</feature>
<evidence type="ECO:0000313" key="8">
    <source>
        <dbReference type="EMBL" id="WRP14924.1"/>
    </source>
</evidence>
<dbReference type="SUPFAM" id="SSF103481">
    <property type="entry name" value="Multidrug resistance efflux transporter EmrE"/>
    <property type="match status" value="2"/>
</dbReference>
<dbReference type="RefSeq" id="WP_324669311.1">
    <property type="nucleotide sequence ID" value="NZ_CP141614.1"/>
</dbReference>
<dbReference type="PANTHER" id="PTHR32322">
    <property type="entry name" value="INNER MEMBRANE TRANSPORTER"/>
    <property type="match status" value="1"/>
</dbReference>
<evidence type="ECO:0000313" key="9">
    <source>
        <dbReference type="Proteomes" id="UP001333102"/>
    </source>
</evidence>
<feature type="domain" description="EamA" evidence="7">
    <location>
        <begin position="166"/>
        <end position="297"/>
    </location>
</feature>
<dbReference type="EMBL" id="CP141614">
    <property type="protein sequence ID" value="WRP14924.1"/>
    <property type="molecule type" value="Genomic_DNA"/>
</dbReference>
<dbReference type="Pfam" id="PF00892">
    <property type="entry name" value="EamA"/>
    <property type="match status" value="2"/>
</dbReference>
<sequence length="311" mass="31378">MGAVSQERVLRGGAASEPWGGVARVVGAGLLWGTTGTAQALAPPGTYPLGLGAARLIVGGGALLALAFRRGALSRPERRDWIRIALAAVCMATYQPLFFAGVGRAGVAVGTLVGLGSAPVVAGLLDGLRRRRWPGGRWTVATALAIVGCALLAGVAEGGGTTDPVGIALAVGAGAAYASYTVVNKEMVTRYRPEALTAITFALAALLLSPALLTGPREWLVQARGVAVVLHLGLVATAAAYLLFVRGLASLPAPTATTLSLSEPVTAAVLGMVVLGERLTALSWVGALAVVAAIVVLARAEGSRADATHRT</sequence>
<proteinExistence type="inferred from homology"/>
<accession>A0ABZ1BQD8</accession>
<feature type="transmembrane region" description="Helical" evidence="6">
    <location>
        <begin position="256"/>
        <end position="275"/>
    </location>
</feature>
<reference evidence="9" key="1">
    <citation type="submission" date="2023-12" db="EMBL/GenBank/DDBJ databases">
        <title>Novel isolates from deep terrestrial aquifers shed light on the physiology and ecology of the class Limnochordia.</title>
        <authorList>
            <person name="Karnachuk O.V."/>
            <person name="Lukina A.P."/>
            <person name="Avakyan M.R."/>
            <person name="Kadnikov V."/>
            <person name="Begmatov S."/>
            <person name="Beletsky A.V."/>
            <person name="Mardanov A.V."/>
            <person name="Ravin N.V."/>
        </authorList>
    </citation>
    <scope>NUCLEOTIDE SEQUENCE [LARGE SCALE GENOMIC DNA]</scope>
    <source>
        <strain evidence="9">LN</strain>
    </source>
</reference>
<dbReference type="Gene3D" id="1.10.3730.20">
    <property type="match status" value="1"/>
</dbReference>
<evidence type="ECO:0000256" key="3">
    <source>
        <dbReference type="ARBA" id="ARBA00022692"/>
    </source>
</evidence>
<feature type="transmembrane region" description="Helical" evidence="6">
    <location>
        <begin position="49"/>
        <end position="68"/>
    </location>
</feature>
<dbReference type="Proteomes" id="UP001333102">
    <property type="component" value="Chromosome"/>
</dbReference>
<keyword evidence="4 6" id="KW-1133">Transmembrane helix</keyword>